<name>A0A4Y2WXX4_ARAVE</name>
<evidence type="ECO:0000313" key="1">
    <source>
        <dbReference type="EMBL" id="GBO42109.1"/>
    </source>
</evidence>
<dbReference type="AlphaFoldDB" id="A0A4Y2WXX4"/>
<sequence>MLQTGSTSPDCVWRITPRSPDRAHRKIRYLGPSIVFELIAKIAFSGPLCIVSTELSQDFTVWQDPIGHYKPVIKIRFAVPLRLCLPSKRTHRQIRLADPLDHYRPNCHRFSRSYRQR</sequence>
<organism evidence="1 2">
    <name type="scientific">Araneus ventricosus</name>
    <name type="common">Orbweaver spider</name>
    <name type="synonym">Epeira ventricosa</name>
    <dbReference type="NCBI Taxonomy" id="182803"/>
    <lineage>
        <taxon>Eukaryota</taxon>
        <taxon>Metazoa</taxon>
        <taxon>Ecdysozoa</taxon>
        <taxon>Arthropoda</taxon>
        <taxon>Chelicerata</taxon>
        <taxon>Arachnida</taxon>
        <taxon>Araneae</taxon>
        <taxon>Araneomorphae</taxon>
        <taxon>Entelegynae</taxon>
        <taxon>Araneoidea</taxon>
        <taxon>Araneidae</taxon>
        <taxon>Araneus</taxon>
    </lineage>
</organism>
<dbReference type="Proteomes" id="UP000499080">
    <property type="component" value="Unassembled WGS sequence"/>
</dbReference>
<keyword evidence="2" id="KW-1185">Reference proteome</keyword>
<reference evidence="1 2" key="1">
    <citation type="journal article" date="2019" name="Sci. Rep.">
        <title>Orb-weaving spider Araneus ventricosus genome elucidates the spidroin gene catalogue.</title>
        <authorList>
            <person name="Kono N."/>
            <person name="Nakamura H."/>
            <person name="Ohtoshi R."/>
            <person name="Moran D.A.P."/>
            <person name="Shinohara A."/>
            <person name="Yoshida Y."/>
            <person name="Fujiwara M."/>
            <person name="Mori M."/>
            <person name="Tomita M."/>
            <person name="Arakawa K."/>
        </authorList>
    </citation>
    <scope>NUCLEOTIDE SEQUENCE [LARGE SCALE GENOMIC DNA]</scope>
</reference>
<comment type="caution">
    <text evidence="1">The sequence shown here is derived from an EMBL/GenBank/DDBJ whole genome shotgun (WGS) entry which is preliminary data.</text>
</comment>
<proteinExistence type="predicted"/>
<accession>A0A4Y2WXX4</accession>
<dbReference type="EMBL" id="BGPR01068068">
    <property type="protein sequence ID" value="GBO42109.1"/>
    <property type="molecule type" value="Genomic_DNA"/>
</dbReference>
<gene>
    <name evidence="1" type="ORF">AVEN_95648_1</name>
</gene>
<evidence type="ECO:0000313" key="2">
    <source>
        <dbReference type="Proteomes" id="UP000499080"/>
    </source>
</evidence>
<protein>
    <submittedName>
        <fullName evidence="1">Uncharacterized protein</fullName>
    </submittedName>
</protein>